<evidence type="ECO:0000259" key="3">
    <source>
        <dbReference type="PROSITE" id="PS50801"/>
    </source>
</evidence>
<keyword evidence="5" id="KW-1185">Reference proteome</keyword>
<gene>
    <name evidence="4" type="ORF">R2363_34890</name>
</gene>
<dbReference type="EMBL" id="JAWJZF010000517">
    <property type="protein sequence ID" value="MDX2297354.1"/>
    <property type="molecule type" value="Genomic_DNA"/>
</dbReference>
<dbReference type="InterPro" id="IPR002645">
    <property type="entry name" value="STAS_dom"/>
</dbReference>
<dbReference type="InterPro" id="IPR003658">
    <property type="entry name" value="Anti-sigma_ant"/>
</dbReference>
<sequence>MTTPPISLTTAPLDHSRTGVALAGELDVYTAPQIEAELTRLARRTERELLLDLAGVTFCDSSGAALFLRMHRRCVADGVRLRLCRVQRLPARVIRTLGVDRAVACSFA</sequence>
<evidence type="ECO:0000256" key="1">
    <source>
        <dbReference type="ARBA" id="ARBA00009013"/>
    </source>
</evidence>
<dbReference type="SUPFAM" id="SSF52091">
    <property type="entry name" value="SpoIIaa-like"/>
    <property type="match status" value="1"/>
</dbReference>
<comment type="caution">
    <text evidence="4">The sequence shown here is derived from an EMBL/GenBank/DDBJ whole genome shotgun (WGS) entry which is preliminary data.</text>
</comment>
<dbReference type="PROSITE" id="PS50801">
    <property type="entry name" value="STAS"/>
    <property type="match status" value="1"/>
</dbReference>
<dbReference type="PANTHER" id="PTHR33495:SF2">
    <property type="entry name" value="ANTI-SIGMA FACTOR ANTAGONIST TM_1081-RELATED"/>
    <property type="match status" value="1"/>
</dbReference>
<feature type="domain" description="STAS" evidence="3">
    <location>
        <begin position="20"/>
        <end position="108"/>
    </location>
</feature>
<proteinExistence type="inferred from homology"/>
<dbReference type="RefSeq" id="WP_319013481.1">
    <property type="nucleotide sequence ID" value="NZ_JAWJZF010000517.1"/>
</dbReference>
<dbReference type="Pfam" id="PF01740">
    <property type="entry name" value="STAS"/>
    <property type="match status" value="1"/>
</dbReference>
<dbReference type="NCBIfam" id="TIGR00377">
    <property type="entry name" value="ant_ant_sig"/>
    <property type="match status" value="1"/>
</dbReference>
<evidence type="ECO:0000313" key="4">
    <source>
        <dbReference type="EMBL" id="MDX2297354.1"/>
    </source>
</evidence>
<reference evidence="4 5" key="1">
    <citation type="submission" date="2023-10" db="EMBL/GenBank/DDBJ databases">
        <authorList>
            <person name="Wang X.X."/>
        </authorList>
    </citation>
    <scope>NUCLEOTIDE SEQUENCE [LARGE SCALE GENOMIC DNA]</scope>
    <source>
        <strain evidence="4 5">NBRC 12816</strain>
    </source>
</reference>
<evidence type="ECO:0000313" key="5">
    <source>
        <dbReference type="Proteomes" id="UP001278571"/>
    </source>
</evidence>
<name>A0ABU4KHS3_9ACTN</name>
<evidence type="ECO:0000256" key="2">
    <source>
        <dbReference type="RuleBase" id="RU003749"/>
    </source>
</evidence>
<dbReference type="InterPro" id="IPR036513">
    <property type="entry name" value="STAS_dom_sf"/>
</dbReference>
<dbReference type="Gene3D" id="3.30.750.24">
    <property type="entry name" value="STAS domain"/>
    <property type="match status" value="1"/>
</dbReference>
<protein>
    <recommendedName>
        <fullName evidence="2">Anti-sigma factor antagonist</fullName>
    </recommendedName>
</protein>
<accession>A0ABU4KHS3</accession>
<organism evidence="4 5">
    <name type="scientific">Streptomyces roseolus</name>
    <dbReference type="NCBI Taxonomy" id="67358"/>
    <lineage>
        <taxon>Bacteria</taxon>
        <taxon>Bacillati</taxon>
        <taxon>Actinomycetota</taxon>
        <taxon>Actinomycetes</taxon>
        <taxon>Kitasatosporales</taxon>
        <taxon>Streptomycetaceae</taxon>
        <taxon>Streptomyces</taxon>
    </lineage>
</organism>
<dbReference type="CDD" id="cd07043">
    <property type="entry name" value="STAS_anti-anti-sigma_factors"/>
    <property type="match status" value="1"/>
</dbReference>
<dbReference type="PANTHER" id="PTHR33495">
    <property type="entry name" value="ANTI-SIGMA FACTOR ANTAGONIST TM_1081-RELATED-RELATED"/>
    <property type="match status" value="1"/>
</dbReference>
<dbReference type="Proteomes" id="UP001278571">
    <property type="component" value="Unassembled WGS sequence"/>
</dbReference>
<comment type="similarity">
    <text evidence="1 2">Belongs to the anti-sigma-factor antagonist family.</text>
</comment>